<dbReference type="NCBIfam" id="NF005996">
    <property type="entry name" value="PRK08123.1"/>
    <property type="match status" value="1"/>
</dbReference>
<dbReference type="PANTHER" id="PTHR21039:SF0">
    <property type="entry name" value="HISTIDINOL-PHOSPHATASE"/>
    <property type="match status" value="1"/>
</dbReference>
<dbReference type="EC" id="3.1.3.15" evidence="3 8"/>
<dbReference type="SUPFAM" id="SSF89550">
    <property type="entry name" value="PHP domain-like"/>
    <property type="match status" value="1"/>
</dbReference>
<keyword evidence="4 8" id="KW-0028">Amino-acid biosynthesis</keyword>
<dbReference type="InterPro" id="IPR016195">
    <property type="entry name" value="Pol/histidinol_Pase-like"/>
</dbReference>
<proteinExistence type="inferred from homology"/>
<feature type="domain" description="PHP" evidence="9">
    <location>
        <begin position="6"/>
        <end position="216"/>
    </location>
</feature>
<comment type="pathway">
    <text evidence="1 8">Amino-acid biosynthesis; L-histidine biosynthesis; L-histidine from 5-phospho-alpha-D-ribose 1-diphosphate: step 8/9.</text>
</comment>
<name>A0ABT8E3V6_9BACL</name>
<evidence type="ECO:0000256" key="7">
    <source>
        <dbReference type="ARBA" id="ARBA00049158"/>
    </source>
</evidence>
<evidence type="ECO:0000313" key="10">
    <source>
        <dbReference type="EMBL" id="MDN4072590.1"/>
    </source>
</evidence>
<evidence type="ECO:0000313" key="11">
    <source>
        <dbReference type="Proteomes" id="UP001168694"/>
    </source>
</evidence>
<evidence type="ECO:0000256" key="6">
    <source>
        <dbReference type="ARBA" id="ARBA00023102"/>
    </source>
</evidence>
<reference evidence="10" key="1">
    <citation type="submission" date="2023-06" db="EMBL/GenBank/DDBJ databases">
        <title>Draft Genome Sequences of Representative Paenibacillus Polymyxa, Bacillus cereus, Fictibacillus sp., and Brevibacillus agri Strains Isolated from Amazonian Dark Earth.</title>
        <authorList>
            <person name="Pellegrinetti T.A."/>
            <person name="Cunha I.C.M."/>
            <person name="Chaves M.G."/>
            <person name="Freitas A.S."/>
            <person name="Silva A.V.R."/>
            <person name="Tsai S.M."/>
            <person name="Mendes L.W."/>
        </authorList>
    </citation>
    <scope>NUCLEOTIDE SEQUENCE</scope>
    <source>
        <strain evidence="10">CENA-BCM004</strain>
    </source>
</reference>
<keyword evidence="6 8" id="KW-0368">Histidine biosynthesis</keyword>
<evidence type="ECO:0000256" key="2">
    <source>
        <dbReference type="ARBA" id="ARBA00009152"/>
    </source>
</evidence>
<sequence length="278" mass="31309">MSTLYDGHVHTPFCPHGTADPLSLYIERAIDSGMSGMTFTEHAPLPAGFIDPVPEKDSGMERGNLPAYLNELSALKQYYSKAISINIGLEVDYIDGWEKETKDFLDEVGPKLDDSILSVHFLKMDSQYFCIDYSEGMFGEMIRSFGSTEEVYSAYYKTLAKSITCDLGKYKPIRIGHITLAQKFQKLYPTEGSFHKDILTILELIKKHGCELDYNSAGLFKPFCKEPYPPHWVVREAAKQKIPLVYGSDAHSAKGLGKGYEELIQRDVLSIPLSLQRK</sequence>
<dbReference type="RefSeq" id="WP_290398695.1">
    <property type="nucleotide sequence ID" value="NZ_JAUHLN010000001.1"/>
</dbReference>
<evidence type="ECO:0000259" key="9">
    <source>
        <dbReference type="Pfam" id="PF02811"/>
    </source>
</evidence>
<evidence type="ECO:0000256" key="5">
    <source>
        <dbReference type="ARBA" id="ARBA00022801"/>
    </source>
</evidence>
<keyword evidence="11" id="KW-1185">Reference proteome</keyword>
<comment type="catalytic activity">
    <reaction evidence="7 8">
        <text>L-histidinol phosphate + H2O = L-histidinol + phosphate</text>
        <dbReference type="Rhea" id="RHEA:14465"/>
        <dbReference type="ChEBI" id="CHEBI:15377"/>
        <dbReference type="ChEBI" id="CHEBI:43474"/>
        <dbReference type="ChEBI" id="CHEBI:57699"/>
        <dbReference type="ChEBI" id="CHEBI:57980"/>
        <dbReference type="EC" id="3.1.3.15"/>
    </reaction>
</comment>
<gene>
    <name evidence="10" type="primary">hisJ</name>
    <name evidence="10" type="ORF">QYF49_06030</name>
</gene>
<dbReference type="NCBIfam" id="TIGR01856">
    <property type="entry name" value="hisJ_fam"/>
    <property type="match status" value="1"/>
</dbReference>
<dbReference type="EMBL" id="JAUHLN010000001">
    <property type="protein sequence ID" value="MDN4072590.1"/>
    <property type="molecule type" value="Genomic_DNA"/>
</dbReference>
<dbReference type="InterPro" id="IPR010140">
    <property type="entry name" value="Histidinol_P_phosphatase_HisJ"/>
</dbReference>
<dbReference type="Proteomes" id="UP001168694">
    <property type="component" value="Unassembled WGS sequence"/>
</dbReference>
<comment type="caution">
    <text evidence="10">The sequence shown here is derived from an EMBL/GenBank/DDBJ whole genome shotgun (WGS) entry which is preliminary data.</text>
</comment>
<accession>A0ABT8E3V6</accession>
<organism evidence="10 11">
    <name type="scientific">Fictibacillus terranigra</name>
    <dbReference type="NCBI Taxonomy" id="3058424"/>
    <lineage>
        <taxon>Bacteria</taxon>
        <taxon>Bacillati</taxon>
        <taxon>Bacillota</taxon>
        <taxon>Bacilli</taxon>
        <taxon>Bacillales</taxon>
        <taxon>Fictibacillaceae</taxon>
        <taxon>Fictibacillus</taxon>
    </lineage>
</organism>
<dbReference type="CDD" id="cd12110">
    <property type="entry name" value="PHP_HisPPase_Hisj_like"/>
    <property type="match status" value="1"/>
</dbReference>
<dbReference type="Pfam" id="PF02811">
    <property type="entry name" value="PHP"/>
    <property type="match status" value="1"/>
</dbReference>
<protein>
    <recommendedName>
        <fullName evidence="3 8">Histidinol-phosphatase</fullName>
        <shortName evidence="8">HolPase</shortName>
        <ecNumber evidence="3 8">3.1.3.15</ecNumber>
    </recommendedName>
</protein>
<evidence type="ECO:0000256" key="1">
    <source>
        <dbReference type="ARBA" id="ARBA00004970"/>
    </source>
</evidence>
<dbReference type="Gene3D" id="3.20.20.140">
    <property type="entry name" value="Metal-dependent hydrolases"/>
    <property type="match status" value="1"/>
</dbReference>
<dbReference type="PANTHER" id="PTHR21039">
    <property type="entry name" value="HISTIDINOL PHOSPHATASE-RELATED"/>
    <property type="match status" value="1"/>
</dbReference>
<keyword evidence="5 8" id="KW-0378">Hydrolase</keyword>
<evidence type="ECO:0000256" key="4">
    <source>
        <dbReference type="ARBA" id="ARBA00022605"/>
    </source>
</evidence>
<dbReference type="InterPro" id="IPR004013">
    <property type="entry name" value="PHP_dom"/>
</dbReference>
<evidence type="ECO:0000256" key="8">
    <source>
        <dbReference type="RuleBase" id="RU366003"/>
    </source>
</evidence>
<evidence type="ECO:0000256" key="3">
    <source>
        <dbReference type="ARBA" id="ARBA00013085"/>
    </source>
</evidence>
<dbReference type="GO" id="GO:0004401">
    <property type="term" value="F:histidinol-phosphatase activity"/>
    <property type="evidence" value="ECO:0007669"/>
    <property type="project" value="UniProtKB-EC"/>
</dbReference>
<comment type="similarity">
    <text evidence="2 8">Belongs to the PHP hydrolase family. HisK subfamily.</text>
</comment>